<accession>A0A1X7ARA5</accession>
<dbReference type="SUPFAM" id="SSF102114">
    <property type="entry name" value="Radical SAM enzymes"/>
    <property type="match status" value="1"/>
</dbReference>
<protein>
    <submittedName>
        <fullName evidence="7">Coproporphyrinogen III oxidase</fullName>
    </submittedName>
</protein>
<dbReference type="RefSeq" id="WP_087113057.1">
    <property type="nucleotide sequence ID" value="NZ_CBCSCN010000017.1"/>
</dbReference>
<keyword evidence="8" id="KW-1185">Reference proteome</keyword>
<gene>
    <name evidence="7" type="ORF">EHSB41UT_04435</name>
</gene>
<dbReference type="SFLD" id="SFLDG01082">
    <property type="entry name" value="B12-binding_domain_containing"/>
    <property type="match status" value="1"/>
</dbReference>
<evidence type="ECO:0000259" key="6">
    <source>
        <dbReference type="PROSITE" id="PS51918"/>
    </source>
</evidence>
<evidence type="ECO:0000256" key="2">
    <source>
        <dbReference type="ARBA" id="ARBA00022691"/>
    </source>
</evidence>
<dbReference type="InterPro" id="IPR051198">
    <property type="entry name" value="BchE-like"/>
</dbReference>
<dbReference type="PROSITE" id="PS51918">
    <property type="entry name" value="RADICAL_SAM"/>
    <property type="match status" value="1"/>
</dbReference>
<dbReference type="AlphaFoldDB" id="A0A1X7ARA5"/>
<dbReference type="SFLD" id="SFLDG01095">
    <property type="entry name" value="Uncharacterised_Radical_SAM_Su"/>
    <property type="match status" value="1"/>
</dbReference>
<dbReference type="Proteomes" id="UP000196573">
    <property type="component" value="Unassembled WGS sequence"/>
</dbReference>
<dbReference type="Gene3D" id="3.20.20.70">
    <property type="entry name" value="Aldolase class I"/>
    <property type="match status" value="1"/>
</dbReference>
<keyword evidence="5" id="KW-0411">Iron-sulfur</keyword>
<comment type="cofactor">
    <cofactor evidence="1">
        <name>[4Fe-4S] cluster</name>
        <dbReference type="ChEBI" id="CHEBI:49883"/>
    </cofactor>
</comment>
<dbReference type="InterPro" id="IPR007197">
    <property type="entry name" value="rSAM"/>
</dbReference>
<dbReference type="InterPro" id="IPR013785">
    <property type="entry name" value="Aldolase_TIM"/>
</dbReference>
<keyword evidence="2" id="KW-0949">S-adenosyl-L-methionine</keyword>
<evidence type="ECO:0000256" key="4">
    <source>
        <dbReference type="ARBA" id="ARBA00023004"/>
    </source>
</evidence>
<keyword evidence="3" id="KW-0479">Metal-binding</keyword>
<dbReference type="InterPro" id="IPR006638">
    <property type="entry name" value="Elp3/MiaA/NifB-like_rSAM"/>
</dbReference>
<dbReference type="InterPro" id="IPR058240">
    <property type="entry name" value="rSAM_sf"/>
</dbReference>
<evidence type="ECO:0000256" key="3">
    <source>
        <dbReference type="ARBA" id="ARBA00022723"/>
    </source>
</evidence>
<dbReference type="OrthoDB" id="9777636at2"/>
<dbReference type="SFLD" id="SFLDS00029">
    <property type="entry name" value="Radical_SAM"/>
    <property type="match status" value="1"/>
</dbReference>
<keyword evidence="4" id="KW-0408">Iron</keyword>
<evidence type="ECO:0000256" key="5">
    <source>
        <dbReference type="ARBA" id="ARBA00023014"/>
    </source>
</evidence>
<evidence type="ECO:0000256" key="1">
    <source>
        <dbReference type="ARBA" id="ARBA00001966"/>
    </source>
</evidence>
<dbReference type="CDD" id="cd01335">
    <property type="entry name" value="Radical_SAM"/>
    <property type="match status" value="1"/>
</dbReference>
<feature type="domain" description="Radical SAM core" evidence="6">
    <location>
        <begin position="11"/>
        <end position="240"/>
    </location>
</feature>
<dbReference type="PANTHER" id="PTHR43409">
    <property type="entry name" value="ANAEROBIC MAGNESIUM-PROTOPORPHYRIN IX MONOMETHYL ESTER CYCLASE-RELATED"/>
    <property type="match status" value="1"/>
</dbReference>
<evidence type="ECO:0000313" key="7">
    <source>
        <dbReference type="EMBL" id="SMA50618.1"/>
    </source>
</evidence>
<sequence>MRYEGKIYRPWPEAESVLLQVTLGCSVNTCTFCSMFRDKTFSIRELDAIFQDIEGLRRYYPEVKSLFLIDGNVLVIPTDKLLKILNKITDTFPEIENIAMYAGFNDLRRKSVDELKALKAAGLCMVYTGLESGDPVIIERINKRGMTHDRIKEGMAKAREAGIRVLASFIFGLGGRERSREHIEATTRLLNEIQPDEIAPMALAIQPGTEMEDDIRTGRFLMPSPLQVLEEEQYLLDNLEDFPCYYWGDHGNNISPMRGMLPQNRNAFRERIAFHIANNPVTKKEVIETYAW</sequence>
<dbReference type="GO" id="GO:0003824">
    <property type="term" value="F:catalytic activity"/>
    <property type="evidence" value="ECO:0007669"/>
    <property type="project" value="InterPro"/>
</dbReference>
<dbReference type="GO" id="GO:0046872">
    <property type="term" value="F:metal ion binding"/>
    <property type="evidence" value="ECO:0007669"/>
    <property type="project" value="UniProtKB-KW"/>
</dbReference>
<reference evidence="7 8" key="1">
    <citation type="submission" date="2017-03" db="EMBL/GenBank/DDBJ databases">
        <authorList>
            <person name="Afonso C.L."/>
            <person name="Miller P.J."/>
            <person name="Scott M.A."/>
            <person name="Spackman E."/>
            <person name="Goraichik I."/>
            <person name="Dimitrov K.M."/>
            <person name="Suarez D.L."/>
            <person name="Swayne D.E."/>
        </authorList>
    </citation>
    <scope>NUCLEOTIDE SEQUENCE [LARGE SCALE GENOMIC DNA]</scope>
    <source>
        <strain evidence="7">SB41UT1</strain>
    </source>
</reference>
<dbReference type="GO" id="GO:0051536">
    <property type="term" value="F:iron-sulfur cluster binding"/>
    <property type="evidence" value="ECO:0007669"/>
    <property type="project" value="UniProtKB-KW"/>
</dbReference>
<proteinExistence type="predicted"/>
<evidence type="ECO:0000313" key="8">
    <source>
        <dbReference type="Proteomes" id="UP000196573"/>
    </source>
</evidence>
<name>A0A1X7ARA5_9GAMM</name>
<dbReference type="EMBL" id="FWPT01000014">
    <property type="protein sequence ID" value="SMA50618.1"/>
    <property type="molecule type" value="Genomic_DNA"/>
</dbReference>
<organism evidence="7 8">
    <name type="scientific">Parendozoicomonas haliclonae</name>
    <dbReference type="NCBI Taxonomy" id="1960125"/>
    <lineage>
        <taxon>Bacteria</taxon>
        <taxon>Pseudomonadati</taxon>
        <taxon>Pseudomonadota</taxon>
        <taxon>Gammaproteobacteria</taxon>
        <taxon>Oceanospirillales</taxon>
        <taxon>Endozoicomonadaceae</taxon>
        <taxon>Parendozoicomonas</taxon>
    </lineage>
</organism>
<dbReference type="PANTHER" id="PTHR43409:SF4">
    <property type="entry name" value="RADICAL SAM SUPERFAMILY PROTEIN"/>
    <property type="match status" value="1"/>
</dbReference>
<dbReference type="SMART" id="SM00729">
    <property type="entry name" value="Elp3"/>
    <property type="match status" value="1"/>
</dbReference>
<dbReference type="Pfam" id="PF04055">
    <property type="entry name" value="Radical_SAM"/>
    <property type="match status" value="1"/>
</dbReference>